<dbReference type="AlphaFoldDB" id="A0AAD8JVW2"/>
<feature type="transmembrane region" description="Helical" evidence="6">
    <location>
        <begin position="270"/>
        <end position="289"/>
    </location>
</feature>
<evidence type="ECO:0000256" key="3">
    <source>
        <dbReference type="ARBA" id="ARBA00022989"/>
    </source>
</evidence>
<keyword evidence="4 6" id="KW-0472">Membrane</keyword>
<feature type="transmembrane region" description="Helical" evidence="6">
    <location>
        <begin position="12"/>
        <end position="31"/>
    </location>
</feature>
<sequence>MNYVDDQSTDTNYHTIAIIVAVCCVLIALLLSSVTILQHLKFYTNPEEQKWIVVVLLMVPVYACESIFSLWKPMFALACDILRSCYESFALYSFGSYLIACLGGERRVVELLESEKEALLKEPLLDGKELKPDLNRGSLCKFFRQPRILGERLLEIEKFGLVQYMILKTFCSFLAMVLELLGVYGDGEFKWYYGYPYIAVVINFSQMWALYCLVKFYHVTRERLQPIRPLAKFISFKAIVFATWWQGVGIALLCYFQVLPNHGKFQTQLQDFLICVEMAIAAVAHVFVFSAKPYHFLPVSEYGKVSTKTVTEVVKVEEGDEEKPAVIEETETKVEAPGTSVKESMQEIVVEGGQHVVDDVKLTLNQAIEPVGKGMTKIQETIHHLSVGDDDKKSEVEVDEYEQDVTRIKPDGSVDDDNEKLEVRVEKNKQKVSKNKTRETSEVSVVEEHKHE</sequence>
<evidence type="ECO:0000256" key="1">
    <source>
        <dbReference type="ARBA" id="ARBA00004141"/>
    </source>
</evidence>
<comment type="caution">
    <text evidence="7">The sequence shown here is derived from an EMBL/GenBank/DDBJ whole genome shotgun (WGS) entry which is preliminary data.</text>
</comment>
<evidence type="ECO:0000313" key="8">
    <source>
        <dbReference type="Proteomes" id="UP001229421"/>
    </source>
</evidence>
<evidence type="ECO:0008006" key="9">
    <source>
        <dbReference type="Google" id="ProtNLM"/>
    </source>
</evidence>
<reference evidence="7" key="1">
    <citation type="journal article" date="2023" name="bioRxiv">
        <title>Improved chromosome-level genome assembly for marigold (Tagetes erecta).</title>
        <authorList>
            <person name="Jiang F."/>
            <person name="Yuan L."/>
            <person name="Wang S."/>
            <person name="Wang H."/>
            <person name="Xu D."/>
            <person name="Wang A."/>
            <person name="Fan W."/>
        </authorList>
    </citation>
    <scope>NUCLEOTIDE SEQUENCE</scope>
    <source>
        <strain evidence="7">WSJ</strain>
        <tissue evidence="7">Leaf</tissue>
    </source>
</reference>
<dbReference type="GO" id="GO:0016020">
    <property type="term" value="C:membrane"/>
    <property type="evidence" value="ECO:0007669"/>
    <property type="project" value="UniProtKB-SubCell"/>
</dbReference>
<feature type="compositionally biased region" description="Basic and acidic residues" evidence="5">
    <location>
        <begin position="420"/>
        <end position="429"/>
    </location>
</feature>
<dbReference type="EMBL" id="JAUHHV010000011">
    <property type="protein sequence ID" value="KAK1408535.1"/>
    <property type="molecule type" value="Genomic_DNA"/>
</dbReference>
<name>A0AAD8JVW2_TARER</name>
<feature type="transmembrane region" description="Helical" evidence="6">
    <location>
        <begin position="197"/>
        <end position="217"/>
    </location>
</feature>
<keyword evidence="8" id="KW-1185">Reference proteome</keyword>
<dbReference type="Proteomes" id="UP001229421">
    <property type="component" value="Unassembled WGS sequence"/>
</dbReference>
<evidence type="ECO:0000256" key="2">
    <source>
        <dbReference type="ARBA" id="ARBA00022692"/>
    </source>
</evidence>
<evidence type="ECO:0000256" key="5">
    <source>
        <dbReference type="SAM" id="MobiDB-lite"/>
    </source>
</evidence>
<organism evidence="7 8">
    <name type="scientific">Tagetes erecta</name>
    <name type="common">African marigold</name>
    <dbReference type="NCBI Taxonomy" id="13708"/>
    <lineage>
        <taxon>Eukaryota</taxon>
        <taxon>Viridiplantae</taxon>
        <taxon>Streptophyta</taxon>
        <taxon>Embryophyta</taxon>
        <taxon>Tracheophyta</taxon>
        <taxon>Spermatophyta</taxon>
        <taxon>Magnoliopsida</taxon>
        <taxon>eudicotyledons</taxon>
        <taxon>Gunneridae</taxon>
        <taxon>Pentapetalae</taxon>
        <taxon>asterids</taxon>
        <taxon>campanulids</taxon>
        <taxon>Asterales</taxon>
        <taxon>Asteraceae</taxon>
        <taxon>Asteroideae</taxon>
        <taxon>Heliantheae alliance</taxon>
        <taxon>Tageteae</taxon>
        <taxon>Tagetes</taxon>
    </lineage>
</organism>
<comment type="subcellular location">
    <subcellularLocation>
        <location evidence="1">Membrane</location>
        <topology evidence="1">Multi-pass membrane protein</topology>
    </subcellularLocation>
</comment>
<feature type="compositionally biased region" description="Basic and acidic residues" evidence="5">
    <location>
        <begin position="436"/>
        <end position="452"/>
    </location>
</feature>
<dbReference type="PANTHER" id="PTHR23423">
    <property type="entry name" value="ORGANIC SOLUTE TRANSPORTER-RELATED"/>
    <property type="match status" value="1"/>
</dbReference>
<dbReference type="Pfam" id="PF03619">
    <property type="entry name" value="Solute_trans_a"/>
    <property type="match status" value="1"/>
</dbReference>
<accession>A0AAD8JVW2</accession>
<evidence type="ECO:0000256" key="4">
    <source>
        <dbReference type="ARBA" id="ARBA00023136"/>
    </source>
</evidence>
<proteinExistence type="predicted"/>
<gene>
    <name evidence="7" type="ORF">QVD17_40395</name>
</gene>
<feature type="transmembrane region" description="Helical" evidence="6">
    <location>
        <begin position="238"/>
        <end position="258"/>
    </location>
</feature>
<feature type="region of interest" description="Disordered" evidence="5">
    <location>
        <begin position="388"/>
        <end position="452"/>
    </location>
</feature>
<feature type="transmembrane region" description="Helical" evidence="6">
    <location>
        <begin position="161"/>
        <end position="185"/>
    </location>
</feature>
<evidence type="ECO:0000313" key="7">
    <source>
        <dbReference type="EMBL" id="KAK1408535.1"/>
    </source>
</evidence>
<protein>
    <recommendedName>
        <fullName evidence="9">Protein LAZ1 homolog 2</fullName>
    </recommendedName>
</protein>
<feature type="transmembrane region" description="Helical" evidence="6">
    <location>
        <begin position="51"/>
        <end position="71"/>
    </location>
</feature>
<dbReference type="SMART" id="SM01417">
    <property type="entry name" value="Solute_trans_a"/>
    <property type="match status" value="1"/>
</dbReference>
<evidence type="ECO:0000256" key="6">
    <source>
        <dbReference type="SAM" id="Phobius"/>
    </source>
</evidence>
<dbReference type="InterPro" id="IPR005178">
    <property type="entry name" value="Ostalpha/TMEM184C"/>
</dbReference>
<keyword evidence="2 6" id="KW-0812">Transmembrane</keyword>
<keyword evidence="3 6" id="KW-1133">Transmembrane helix</keyword>